<dbReference type="GO" id="GO:0009535">
    <property type="term" value="C:chloroplast thylakoid membrane"/>
    <property type="evidence" value="ECO:0007669"/>
    <property type="project" value="UniProtKB-SubCell"/>
</dbReference>
<evidence type="ECO:0000256" key="3">
    <source>
        <dbReference type="ARBA" id="ARBA00022528"/>
    </source>
</evidence>
<keyword evidence="8" id="KW-0604">Photosystem II</keyword>
<dbReference type="GO" id="GO:0042549">
    <property type="term" value="P:photosystem II stabilization"/>
    <property type="evidence" value="ECO:0007669"/>
    <property type="project" value="TreeGrafter"/>
</dbReference>
<dbReference type="Pfam" id="PF07123">
    <property type="entry name" value="PsbW"/>
    <property type="match status" value="1"/>
</dbReference>
<dbReference type="EMBL" id="HBIP01013246">
    <property type="protein sequence ID" value="CAE0492517.1"/>
    <property type="molecule type" value="Transcribed_RNA"/>
</dbReference>
<keyword evidence="10" id="KW-0812">Transmembrane</keyword>
<keyword evidence="12" id="KW-0002">3D-structure</keyword>
<dbReference type="AlphaFoldDB" id="A0A7S3QU88"/>
<evidence type="ECO:0000256" key="10">
    <source>
        <dbReference type="SAM" id="Phobius"/>
    </source>
</evidence>
<keyword evidence="5" id="KW-0934">Plastid</keyword>
<reference evidence="11" key="1">
    <citation type="submission" date="2021-01" db="EMBL/GenBank/DDBJ databases">
        <authorList>
            <person name="Corre E."/>
            <person name="Pelletier E."/>
            <person name="Niang G."/>
            <person name="Scheremetjew M."/>
            <person name="Finn R."/>
            <person name="Kale V."/>
            <person name="Holt S."/>
            <person name="Cochrane G."/>
            <person name="Meng A."/>
            <person name="Brown T."/>
            <person name="Cohen L."/>
        </authorList>
    </citation>
    <scope>NUCLEOTIDE SEQUENCE</scope>
    <source>
        <strain evidence="11">CCMP1320</strain>
    </source>
</reference>
<dbReference type="SMR" id="A0A7S3QU88"/>
<name>A0A7S3QU88_DUNTE</name>
<evidence type="ECO:0000313" key="11">
    <source>
        <dbReference type="EMBL" id="CAE0492517.1"/>
    </source>
</evidence>
<dbReference type="EMDB" id="EMD-13430"/>
<dbReference type="InterPro" id="IPR009806">
    <property type="entry name" value="PSII_PsbW_class2"/>
</dbReference>
<gene>
    <name evidence="11" type="ORF">DTER00134_LOCUS7590</name>
</gene>
<evidence type="ECO:0000256" key="7">
    <source>
        <dbReference type="ARBA" id="ARBA00023136"/>
    </source>
</evidence>
<reference evidence="12" key="2">
    <citation type="journal article" date="2023" name="Elife">
        <title>Structure of &lt;i&gt;Dunaliella&lt;/i&gt; photosystem II reveals conformational flexibility of stacked and unstacked supercomplexes.</title>
        <authorList>
            <person name="Caspy I."/>
            <person name="Fadeeva M."/>
            <person name="Mazor Y."/>
            <person name="Nelson N."/>
        </authorList>
    </citation>
    <scope>STRUCTURE BY ELECTRON MICROSCOPY (2.78 ANGSTROMS) OF 65-108</scope>
</reference>
<comment type="subcellular location">
    <subcellularLocation>
        <location evidence="1">Plastid</location>
        <location evidence="1">Chloroplast thylakoid membrane</location>
        <topology evidence="1">Single-pass membrane protein</topology>
    </subcellularLocation>
</comment>
<dbReference type="PANTHER" id="PTHR34552:SF1">
    <property type="entry name" value="PHOTOSYSTEM II REACTION CENTER W PROTEIN, CHLOROPLASTIC"/>
    <property type="match status" value="1"/>
</dbReference>
<evidence type="ECO:0000256" key="9">
    <source>
        <dbReference type="ARBA" id="ARBA00031756"/>
    </source>
</evidence>
<evidence type="ECO:0000256" key="4">
    <source>
        <dbReference type="ARBA" id="ARBA00022531"/>
    </source>
</evidence>
<feature type="transmembrane region" description="Helical" evidence="10">
    <location>
        <begin position="85"/>
        <end position="103"/>
    </location>
</feature>
<keyword evidence="3" id="KW-0150">Chloroplast</keyword>
<comment type="similarity">
    <text evidence="2">Belongs to the psbW family.</text>
</comment>
<dbReference type="PANTHER" id="PTHR34552">
    <property type="entry name" value="PHOTOSYSTEM II REACTION CENTER W PROTEIN, CHLOROPLASTIC"/>
    <property type="match status" value="1"/>
</dbReference>
<dbReference type="PDB" id="7PI5">
    <property type="method" value="EM"/>
    <property type="resolution" value="2.78 A"/>
    <property type="chains" value="W/w=65-108"/>
</dbReference>
<evidence type="ECO:0007829" key="12">
    <source>
        <dbReference type="PDB" id="7PI5"/>
    </source>
</evidence>
<evidence type="ECO:0000256" key="2">
    <source>
        <dbReference type="ARBA" id="ARBA00010395"/>
    </source>
</evidence>
<dbReference type="GO" id="GO:0015979">
    <property type="term" value="P:photosynthesis"/>
    <property type="evidence" value="ECO:0007669"/>
    <property type="project" value="UniProtKB-KW"/>
</dbReference>
<proteinExistence type="evidence at protein level"/>
<keyword evidence="10" id="KW-1133">Transmembrane helix</keyword>
<evidence type="ECO:0000256" key="8">
    <source>
        <dbReference type="ARBA" id="ARBA00023276"/>
    </source>
</evidence>
<sequence length="123" mass="12994">MLATKQISQVQAQRPLAARGVAPLRPQRVVCKAQCSNKVAEIAKKATAAAVTLPALVQAHPAFALVDDRLNGDGTGLPFGVNDGILGWVIAGTLGTIWAIFFVSQKDLGDFENPDDGLKIDDE</sequence>
<organism evidence="11">
    <name type="scientific">Dunaliella tertiolecta</name>
    <name type="common">Green alga</name>
    <dbReference type="NCBI Taxonomy" id="3047"/>
    <lineage>
        <taxon>Eukaryota</taxon>
        <taxon>Viridiplantae</taxon>
        <taxon>Chlorophyta</taxon>
        <taxon>core chlorophytes</taxon>
        <taxon>Chlorophyceae</taxon>
        <taxon>CS clade</taxon>
        <taxon>Chlamydomonadales</taxon>
        <taxon>Dunaliellaceae</taxon>
        <taxon>Dunaliella</taxon>
    </lineage>
</organism>
<evidence type="ECO:0000256" key="6">
    <source>
        <dbReference type="ARBA" id="ARBA00023078"/>
    </source>
</evidence>
<keyword evidence="7 10" id="KW-0472">Membrane</keyword>
<keyword evidence="4" id="KW-0602">Photosynthesis</keyword>
<evidence type="ECO:0000256" key="5">
    <source>
        <dbReference type="ARBA" id="ARBA00022640"/>
    </source>
</evidence>
<accession>A0A7S3QU88</accession>
<keyword evidence="6" id="KW-0793">Thylakoid</keyword>
<dbReference type="GO" id="GO:0009523">
    <property type="term" value="C:photosystem II"/>
    <property type="evidence" value="ECO:0007669"/>
    <property type="project" value="UniProtKB-KW"/>
</dbReference>
<evidence type="ECO:0000256" key="1">
    <source>
        <dbReference type="ARBA" id="ARBA00004581"/>
    </source>
</evidence>
<protein>
    <recommendedName>
        <fullName evidence="9">PSII 6.1 kDa protein</fullName>
    </recommendedName>
</protein>